<evidence type="ECO:0000256" key="1">
    <source>
        <dbReference type="ARBA" id="ARBA00023186"/>
    </source>
</evidence>
<dbReference type="Proteomes" id="UP000542353">
    <property type="component" value="Unassembled WGS sequence"/>
</dbReference>
<dbReference type="InterPro" id="IPR050289">
    <property type="entry name" value="TorD/DmsD_chaperones"/>
</dbReference>
<dbReference type="RefSeq" id="WP_184255637.1">
    <property type="nucleotide sequence ID" value="NZ_JACHIH010000005.1"/>
</dbReference>
<dbReference type="SUPFAM" id="SSF89155">
    <property type="entry name" value="TorD-like"/>
    <property type="match status" value="1"/>
</dbReference>
<sequence>MTVLTTESLPVTAFAEAINTVAALFGAPLEQPVLAEIRLPVALGPLAPLAQIAGLRPGIETAVAVASERDAAHTETLFNVAFCRLFMGAGGPMSAPPYESAYQGSGRLYQEPAGEMALLLRRRGRTAADDFPEAPDHLVIELALLSEALEFAAASGNADDIETVDVLLARLRGWVPEFVAACQTHDTSGFYAAIAGVLELLLKLPIPAMARAA</sequence>
<evidence type="ECO:0000313" key="3">
    <source>
        <dbReference type="Proteomes" id="UP000542353"/>
    </source>
</evidence>
<dbReference type="PANTHER" id="PTHR34227">
    <property type="entry name" value="CHAPERONE PROTEIN YCDY"/>
    <property type="match status" value="1"/>
</dbReference>
<protein>
    <submittedName>
        <fullName evidence="2">TorA-specific chaperone</fullName>
    </submittedName>
</protein>
<dbReference type="Pfam" id="PF02613">
    <property type="entry name" value="Nitrate_red_del"/>
    <property type="match status" value="1"/>
</dbReference>
<keyword evidence="1" id="KW-0143">Chaperone</keyword>
<gene>
    <name evidence="2" type="ORF">HNR60_001329</name>
</gene>
<keyword evidence="3" id="KW-1185">Reference proteome</keyword>
<dbReference type="AlphaFoldDB" id="A0A7W8DZ65"/>
<evidence type="ECO:0000313" key="2">
    <source>
        <dbReference type="EMBL" id="MBB5046581.1"/>
    </source>
</evidence>
<organism evidence="2 3">
    <name type="scientific">Rhodopseudomonas rhenobacensis</name>
    <dbReference type="NCBI Taxonomy" id="87461"/>
    <lineage>
        <taxon>Bacteria</taxon>
        <taxon>Pseudomonadati</taxon>
        <taxon>Pseudomonadota</taxon>
        <taxon>Alphaproteobacteria</taxon>
        <taxon>Hyphomicrobiales</taxon>
        <taxon>Nitrobacteraceae</taxon>
        <taxon>Rhodopseudomonas</taxon>
    </lineage>
</organism>
<dbReference type="PANTHER" id="PTHR34227:SF11">
    <property type="entry name" value="CHAPERONE PROTEIN TORD"/>
    <property type="match status" value="1"/>
</dbReference>
<proteinExistence type="predicted"/>
<comment type="caution">
    <text evidence="2">The sequence shown here is derived from an EMBL/GenBank/DDBJ whole genome shotgun (WGS) entry which is preliminary data.</text>
</comment>
<dbReference type="EMBL" id="JACHIH010000005">
    <property type="protein sequence ID" value="MBB5046581.1"/>
    <property type="molecule type" value="Genomic_DNA"/>
</dbReference>
<dbReference type="Gene3D" id="1.10.3480.10">
    <property type="entry name" value="TorD-like"/>
    <property type="match status" value="1"/>
</dbReference>
<reference evidence="2 3" key="1">
    <citation type="submission" date="2020-08" db="EMBL/GenBank/DDBJ databases">
        <title>Genomic Encyclopedia of Type Strains, Phase IV (KMG-IV): sequencing the most valuable type-strain genomes for metagenomic binning, comparative biology and taxonomic classification.</title>
        <authorList>
            <person name="Goeker M."/>
        </authorList>
    </citation>
    <scope>NUCLEOTIDE SEQUENCE [LARGE SCALE GENOMIC DNA]</scope>
    <source>
        <strain evidence="2 3">DSM 12706</strain>
    </source>
</reference>
<name>A0A7W8DZ65_9BRAD</name>
<dbReference type="InterPro" id="IPR020945">
    <property type="entry name" value="DMSO/NO3_reduct_chaperone"/>
</dbReference>
<accession>A0A7W8DZ65</accession>
<dbReference type="InterPro" id="IPR036411">
    <property type="entry name" value="TorD-like_sf"/>
</dbReference>